<feature type="region of interest" description="Disordered" evidence="7">
    <location>
        <begin position="183"/>
        <end position="230"/>
    </location>
</feature>
<comment type="subcellular location">
    <subcellularLocation>
        <location evidence="1 6">Membrane</location>
        <topology evidence="1 6">Multi-pass membrane protein</topology>
    </subcellularLocation>
</comment>
<proteinExistence type="inferred from homology"/>
<feature type="compositionally biased region" description="Low complexity" evidence="7">
    <location>
        <begin position="194"/>
        <end position="230"/>
    </location>
</feature>
<dbReference type="AlphaFoldDB" id="A0A4Y9Y069"/>
<protein>
    <recommendedName>
        <fullName evidence="6">Protein YOP1</fullName>
    </recommendedName>
</protein>
<name>A0A4Y9Y069_9APHY</name>
<dbReference type="EMBL" id="SEKV01000558">
    <property type="protein sequence ID" value="TFY55816.1"/>
    <property type="molecule type" value="Genomic_DNA"/>
</dbReference>
<evidence type="ECO:0000313" key="8">
    <source>
        <dbReference type="EMBL" id="TFY55816.1"/>
    </source>
</evidence>
<dbReference type="PANTHER" id="PTHR12300">
    <property type="entry name" value="HVA22-LIKE PROTEINS"/>
    <property type="match status" value="1"/>
</dbReference>
<sequence>MMLTSLASNLISAWFSLLLPSYGTWKSLAHRPVSEPELERWAMYWAVMGAFIAFEHVAEWFVSWLPFYWEAKILVLLYLSLPQTQGSTWVFQMFVHPYLSKNEANIDASIAAAKANIVAFIQSRFATLLQSFVDAATKAAANAGAQPQGQSGAPPTSPIDMARGLWSAYGPALMNGLQAPAAAANHQRPVPPHAYSAASISSQSSGSSSAASSSYSSEPPAYPESEPYKI</sequence>
<dbReference type="GO" id="GO:0016020">
    <property type="term" value="C:membrane"/>
    <property type="evidence" value="ECO:0007669"/>
    <property type="project" value="UniProtKB-SubCell"/>
</dbReference>
<dbReference type="Proteomes" id="UP000298390">
    <property type="component" value="Unassembled WGS sequence"/>
</dbReference>
<evidence type="ECO:0000256" key="6">
    <source>
        <dbReference type="RuleBase" id="RU362006"/>
    </source>
</evidence>
<evidence type="ECO:0000256" key="5">
    <source>
        <dbReference type="ARBA" id="ARBA00023136"/>
    </source>
</evidence>
<evidence type="ECO:0000256" key="2">
    <source>
        <dbReference type="ARBA" id="ARBA00008573"/>
    </source>
</evidence>
<comment type="similarity">
    <text evidence="2 6">Belongs to the DP1 family.</text>
</comment>
<dbReference type="PANTHER" id="PTHR12300:SF161">
    <property type="entry name" value="RECEPTOR EXPRESSION-ENHANCING PROTEIN"/>
    <property type="match status" value="1"/>
</dbReference>
<evidence type="ECO:0000256" key="3">
    <source>
        <dbReference type="ARBA" id="ARBA00022692"/>
    </source>
</evidence>
<evidence type="ECO:0000256" key="4">
    <source>
        <dbReference type="ARBA" id="ARBA00022989"/>
    </source>
</evidence>
<comment type="caution">
    <text evidence="8">The sequence shown here is derived from an EMBL/GenBank/DDBJ whole genome shotgun (WGS) entry which is preliminary data.</text>
</comment>
<gene>
    <name evidence="8" type="ORF">EVJ58_g8013</name>
</gene>
<evidence type="ECO:0000313" key="9">
    <source>
        <dbReference type="Proteomes" id="UP000298390"/>
    </source>
</evidence>
<accession>A0A4Y9Y069</accession>
<keyword evidence="5" id="KW-0472">Membrane</keyword>
<reference evidence="8 9" key="1">
    <citation type="submission" date="2019-01" db="EMBL/GenBank/DDBJ databases">
        <title>Genome sequencing of the rare red list fungi Fomitopsis rosea.</title>
        <authorList>
            <person name="Buettner E."/>
            <person name="Kellner H."/>
        </authorList>
    </citation>
    <scope>NUCLEOTIDE SEQUENCE [LARGE SCALE GENOMIC DNA]</scope>
    <source>
        <strain evidence="8 9">DSM 105464</strain>
    </source>
</reference>
<dbReference type="InterPro" id="IPR004345">
    <property type="entry name" value="TB2_DP1_HVA22"/>
</dbReference>
<evidence type="ECO:0000256" key="7">
    <source>
        <dbReference type="SAM" id="MobiDB-lite"/>
    </source>
</evidence>
<keyword evidence="3" id="KW-0812">Transmembrane</keyword>
<keyword evidence="4" id="KW-1133">Transmembrane helix</keyword>
<organism evidence="8 9">
    <name type="scientific">Rhodofomes roseus</name>
    <dbReference type="NCBI Taxonomy" id="34475"/>
    <lineage>
        <taxon>Eukaryota</taxon>
        <taxon>Fungi</taxon>
        <taxon>Dikarya</taxon>
        <taxon>Basidiomycota</taxon>
        <taxon>Agaricomycotina</taxon>
        <taxon>Agaricomycetes</taxon>
        <taxon>Polyporales</taxon>
        <taxon>Rhodofomes</taxon>
    </lineage>
</organism>
<dbReference type="Pfam" id="PF03134">
    <property type="entry name" value="TB2_DP1_HVA22"/>
    <property type="match status" value="1"/>
</dbReference>
<evidence type="ECO:0000256" key="1">
    <source>
        <dbReference type="ARBA" id="ARBA00004141"/>
    </source>
</evidence>